<keyword evidence="2" id="KW-1185">Reference proteome</keyword>
<dbReference type="Gramene" id="scaffold_703960.1">
    <property type="protein sequence ID" value="scaffold_703960.1"/>
    <property type="gene ID" value="scaffold_703960.1"/>
</dbReference>
<reference evidence="2" key="1">
    <citation type="journal article" date="2011" name="Nat. Genet.">
        <title>The Arabidopsis lyrata genome sequence and the basis of rapid genome size change.</title>
        <authorList>
            <person name="Hu T.T."/>
            <person name="Pattyn P."/>
            <person name="Bakker E.G."/>
            <person name="Cao J."/>
            <person name="Cheng J.-F."/>
            <person name="Clark R.M."/>
            <person name="Fahlgren N."/>
            <person name="Fawcett J.A."/>
            <person name="Grimwood J."/>
            <person name="Gundlach H."/>
            <person name="Haberer G."/>
            <person name="Hollister J.D."/>
            <person name="Ossowski S."/>
            <person name="Ottilar R.P."/>
            <person name="Salamov A.A."/>
            <person name="Schneeberger K."/>
            <person name="Spannagl M."/>
            <person name="Wang X."/>
            <person name="Yang L."/>
            <person name="Nasrallah M.E."/>
            <person name="Bergelson J."/>
            <person name="Carrington J.C."/>
            <person name="Gaut B.S."/>
            <person name="Schmutz J."/>
            <person name="Mayer K.F.X."/>
            <person name="Van de Peer Y."/>
            <person name="Grigoriev I.V."/>
            <person name="Nordborg M."/>
            <person name="Weigel D."/>
            <person name="Guo Y.-L."/>
        </authorList>
    </citation>
    <scope>NUCLEOTIDE SEQUENCE [LARGE SCALE GENOMIC DNA]</scope>
    <source>
        <strain evidence="2">cv. MN47</strain>
    </source>
</reference>
<dbReference type="EMBL" id="GL348719">
    <property type="protein sequence ID" value="EFH44920.1"/>
    <property type="molecule type" value="Genomic_DNA"/>
</dbReference>
<evidence type="ECO:0000313" key="2">
    <source>
        <dbReference type="Proteomes" id="UP000008694"/>
    </source>
</evidence>
<accession>D7MJ99</accession>
<dbReference type="Proteomes" id="UP000008694">
    <property type="component" value="Unassembled WGS sequence"/>
</dbReference>
<organism evidence="2">
    <name type="scientific">Arabidopsis lyrata subsp. lyrata</name>
    <name type="common">Lyre-leaved rock-cress</name>
    <dbReference type="NCBI Taxonomy" id="81972"/>
    <lineage>
        <taxon>Eukaryota</taxon>
        <taxon>Viridiplantae</taxon>
        <taxon>Streptophyta</taxon>
        <taxon>Embryophyta</taxon>
        <taxon>Tracheophyta</taxon>
        <taxon>Spermatophyta</taxon>
        <taxon>Magnoliopsida</taxon>
        <taxon>eudicotyledons</taxon>
        <taxon>Gunneridae</taxon>
        <taxon>Pentapetalae</taxon>
        <taxon>rosids</taxon>
        <taxon>malvids</taxon>
        <taxon>Brassicales</taxon>
        <taxon>Brassicaceae</taxon>
        <taxon>Camelineae</taxon>
        <taxon>Arabidopsis</taxon>
    </lineage>
</organism>
<dbReference type="HOGENOM" id="CLU_3089965_0_0_1"/>
<protein>
    <submittedName>
        <fullName evidence="1">Predicted protein</fullName>
    </submittedName>
</protein>
<dbReference type="AlphaFoldDB" id="D7MJ99"/>
<sequence length="52" mass="6413">MPAKKNSLFCESFLFESLRRREKVIKLCLHRCFFHHILRLSLISPLRRRQQE</sequence>
<evidence type="ECO:0000313" key="1">
    <source>
        <dbReference type="EMBL" id="EFH44920.1"/>
    </source>
</evidence>
<proteinExistence type="predicted"/>
<name>D7MJ99_ARALL</name>
<gene>
    <name evidence="1" type="ORF">ARALYDRAFT_916218</name>
</gene>